<reference evidence="7 8" key="1">
    <citation type="submission" date="2017-06" db="EMBL/GenBank/DDBJ databases">
        <authorList>
            <person name="Kim H.J."/>
            <person name="Triplett B.A."/>
        </authorList>
    </citation>
    <scope>NUCLEOTIDE SEQUENCE [LARGE SCALE GENOMIC DNA]</scope>
    <source>
        <strain evidence="7 8">SCA</strain>
    </source>
</reference>
<dbReference type="SUPFAM" id="SSF53098">
    <property type="entry name" value="Ribonuclease H-like"/>
    <property type="match status" value="1"/>
</dbReference>
<comment type="similarity">
    <text evidence="1">Belongs to the transposase 11 family.</text>
</comment>
<evidence type="ECO:0000313" key="8">
    <source>
        <dbReference type="Proteomes" id="UP000198304"/>
    </source>
</evidence>
<gene>
    <name evidence="7" type="ORF">SAMN05446037_10324</name>
</gene>
<dbReference type="InterPro" id="IPR002559">
    <property type="entry name" value="Transposase_11"/>
</dbReference>
<evidence type="ECO:0000256" key="2">
    <source>
        <dbReference type="ARBA" id="ARBA00022578"/>
    </source>
</evidence>
<dbReference type="RefSeq" id="WP_089284802.1">
    <property type="nucleotide sequence ID" value="NZ_FZOJ01000032.1"/>
</dbReference>
<sequence length="455" mass="51677">MKISSSLIIPFIRFFSNAKIMEIAINTGFLKRKRDILPDTIVKTFIFGLISTPNPSLKQIASKCEKIQPGLRITKNAIYNRLPAISEFVQHIFIDTMKITLQKAVPAKITKILFQFKDVKICDSTKISLPDKLADLWPGLGRRNAKSALKIQGIYSLISSSFSSLESTKAPGNDTTYTKKLLSMIDKGELLIVDLGYFSKTFFEKLSNKDAFYLSCIRSNTAVYLDKAGEMKQVDLAEILKGHNLVDTTVFIGVGYKKQLECRLVAIRLSDEIVNERRRKAKKKAKSQGKQLSAKEIELLAFNIIITNANGDMLSSEAVCDLYRARWQIELVFKACKSYLNIDKLGNCGLYQLECLIYGRLTAICIAFLMYNAFYIEIYTLHQRGISMLLFIKLWADEASTISENINLSLTAIQEIYHILTRISKHSLHEKRKRKTTLEILQGYCLPKINYQNIA</sequence>
<dbReference type="PANTHER" id="PTHR33258:SF1">
    <property type="entry name" value="TRANSPOSASE INSL FOR INSERTION SEQUENCE ELEMENT IS186A-RELATED"/>
    <property type="match status" value="1"/>
</dbReference>
<dbReference type="Proteomes" id="UP000198304">
    <property type="component" value="Unassembled WGS sequence"/>
</dbReference>
<dbReference type="GO" id="GO:0003677">
    <property type="term" value="F:DNA binding"/>
    <property type="evidence" value="ECO:0007669"/>
    <property type="project" value="UniProtKB-KW"/>
</dbReference>
<keyword evidence="5" id="KW-0812">Transmembrane</keyword>
<proteinExistence type="inferred from homology"/>
<accession>A0A239IZV9</accession>
<keyword evidence="5" id="KW-0472">Membrane</keyword>
<keyword evidence="2" id="KW-0815">Transposition</keyword>
<feature type="transmembrane region" description="Helical" evidence="5">
    <location>
        <begin position="357"/>
        <end position="378"/>
    </location>
</feature>
<dbReference type="NCBIfam" id="NF033592">
    <property type="entry name" value="transpos_IS4_1"/>
    <property type="match status" value="1"/>
</dbReference>
<dbReference type="EMBL" id="FZOJ01000032">
    <property type="protein sequence ID" value="SNS99065.1"/>
    <property type="molecule type" value="Genomic_DNA"/>
</dbReference>
<keyword evidence="4" id="KW-0233">DNA recombination</keyword>
<dbReference type="AlphaFoldDB" id="A0A239IZV9"/>
<dbReference type="GO" id="GO:0006313">
    <property type="term" value="P:DNA transposition"/>
    <property type="evidence" value="ECO:0007669"/>
    <property type="project" value="InterPro"/>
</dbReference>
<dbReference type="Pfam" id="PF01609">
    <property type="entry name" value="DDE_Tnp_1"/>
    <property type="match status" value="1"/>
</dbReference>
<dbReference type="GO" id="GO:0004803">
    <property type="term" value="F:transposase activity"/>
    <property type="evidence" value="ECO:0007669"/>
    <property type="project" value="InterPro"/>
</dbReference>
<keyword evidence="8" id="KW-1185">Reference proteome</keyword>
<evidence type="ECO:0000259" key="6">
    <source>
        <dbReference type="Pfam" id="PF01609"/>
    </source>
</evidence>
<evidence type="ECO:0000256" key="4">
    <source>
        <dbReference type="ARBA" id="ARBA00023172"/>
    </source>
</evidence>
<name>A0A239IZV9_9FIRM</name>
<evidence type="ECO:0000256" key="1">
    <source>
        <dbReference type="ARBA" id="ARBA00010075"/>
    </source>
</evidence>
<keyword evidence="5" id="KW-1133">Transmembrane helix</keyword>
<dbReference type="InterPro" id="IPR012337">
    <property type="entry name" value="RNaseH-like_sf"/>
</dbReference>
<organism evidence="7 8">
    <name type="scientific">Anaerovirgula multivorans</name>
    <dbReference type="NCBI Taxonomy" id="312168"/>
    <lineage>
        <taxon>Bacteria</taxon>
        <taxon>Bacillati</taxon>
        <taxon>Bacillota</taxon>
        <taxon>Clostridia</taxon>
        <taxon>Peptostreptococcales</taxon>
        <taxon>Natronincolaceae</taxon>
        <taxon>Anaerovirgula</taxon>
    </lineage>
</organism>
<feature type="domain" description="Transposase IS4-like" evidence="6">
    <location>
        <begin position="116"/>
        <end position="365"/>
    </location>
</feature>
<dbReference type="OrthoDB" id="258760at2"/>
<dbReference type="PANTHER" id="PTHR33258">
    <property type="entry name" value="TRANSPOSASE INSL FOR INSERTION SEQUENCE ELEMENT IS186A-RELATED"/>
    <property type="match status" value="1"/>
</dbReference>
<evidence type="ECO:0000313" key="7">
    <source>
        <dbReference type="EMBL" id="SNS99065.1"/>
    </source>
</evidence>
<keyword evidence="3" id="KW-0238">DNA-binding</keyword>
<evidence type="ECO:0000256" key="5">
    <source>
        <dbReference type="SAM" id="Phobius"/>
    </source>
</evidence>
<protein>
    <submittedName>
        <fullName evidence="7">Transposase, IS4 family</fullName>
    </submittedName>
</protein>
<dbReference type="InterPro" id="IPR047952">
    <property type="entry name" value="Transpos_IS4"/>
</dbReference>
<evidence type="ECO:0000256" key="3">
    <source>
        <dbReference type="ARBA" id="ARBA00023125"/>
    </source>
</evidence>